<accession>A0A011QVD9</accession>
<proteinExistence type="predicted"/>
<gene>
    <name evidence="1" type="ORF">AW10_00309</name>
</gene>
<dbReference type="PATRIC" id="fig|1454003.3.peg.319"/>
<dbReference type="STRING" id="1454003.AW10_00309"/>
<protein>
    <submittedName>
        <fullName evidence="1">Uncharacterized protein</fullName>
    </submittedName>
</protein>
<comment type="caution">
    <text evidence="1">The sequence shown here is derived from an EMBL/GenBank/DDBJ whole genome shotgun (WGS) entry which is preliminary data.</text>
</comment>
<dbReference type="AlphaFoldDB" id="A0A011QVD9"/>
<reference evidence="1 2" key="1">
    <citation type="submission" date="2014-02" db="EMBL/GenBank/DDBJ databases">
        <title>Expanding our view of genomic diversity in Candidatus Accumulibacter clades.</title>
        <authorList>
            <person name="Skennerton C.T."/>
            <person name="Barr J.J."/>
            <person name="Slater F.R."/>
            <person name="Bond P.L."/>
            <person name="Tyson G.W."/>
        </authorList>
    </citation>
    <scope>NUCLEOTIDE SEQUENCE [LARGE SCALE GENOMIC DNA]</scope>
    <source>
        <strain evidence="2">BA-92</strain>
    </source>
</reference>
<dbReference type="Proteomes" id="UP000021816">
    <property type="component" value="Unassembled WGS sequence"/>
</dbReference>
<name>A0A011QVD9_9PROT</name>
<organism evidence="1 2">
    <name type="scientific">Candidatus Accumulibacter appositus</name>
    <dbReference type="NCBI Taxonomy" id="1454003"/>
    <lineage>
        <taxon>Bacteria</taxon>
        <taxon>Pseudomonadati</taxon>
        <taxon>Pseudomonadota</taxon>
        <taxon>Betaproteobacteria</taxon>
        <taxon>Candidatus Accumulibacter</taxon>
    </lineage>
</organism>
<sequence length="183" mass="20679">MNLSDVLKALNQASAFELYRMRAAIDRVLEQPHWLESIRSRLRVGQSVTYFEPRTNASETGQIMELRRKRALVLEFATQKRWLIEYAAINIDGADVEIREQPLKGLGRNEVAVGEVVGFVGRDQQQRSGKIIRLNDKTVTLQVGRQQWRVAYMLLHRVVDGQAIDGEVLEIAGPADSGPQLPT</sequence>
<dbReference type="EMBL" id="JEMX01000009">
    <property type="protein sequence ID" value="EXI82859.1"/>
    <property type="molecule type" value="Genomic_DNA"/>
</dbReference>
<evidence type="ECO:0000313" key="2">
    <source>
        <dbReference type="Proteomes" id="UP000021816"/>
    </source>
</evidence>
<evidence type="ECO:0000313" key="1">
    <source>
        <dbReference type="EMBL" id="EXI82859.1"/>
    </source>
</evidence>